<dbReference type="CDD" id="cd00093">
    <property type="entry name" value="HTH_XRE"/>
    <property type="match status" value="1"/>
</dbReference>
<feature type="domain" description="HTH cro/C1-type" evidence="1">
    <location>
        <begin position="38"/>
        <end position="85"/>
    </location>
</feature>
<dbReference type="SUPFAM" id="SSF47413">
    <property type="entry name" value="lambda repressor-like DNA-binding domains"/>
    <property type="match status" value="1"/>
</dbReference>
<evidence type="ECO:0000313" key="3">
    <source>
        <dbReference type="Proteomes" id="UP000033163"/>
    </source>
</evidence>
<sequence length="278" mass="32215">MQNNKIKILGDFIKSRRERIKPDHIEIASRYGKRRTPGLRREEVAQLAGVSITYYTWLEQGRVGTVSREVLESVARALQLTSDEQSHLLRLADYGEESNASASTGETHPELQTIIDQVNYPAFIANNRTEVLAYNRMATEIITDFNAITPNERILTRLTFTEPSLREQLVNWNELANYTIGAFRIYYDQKPGDPWFESFVQQMCMESVDFKKLWRMHNIQQKKAILYTFDHCVVGRMFFQLNTFSKINGDEDLHCCIFIPIENSGTAEKLVDLQQVSY</sequence>
<dbReference type="Gene3D" id="3.30.450.180">
    <property type="match status" value="1"/>
</dbReference>
<dbReference type="AlphaFoldDB" id="A0A0E4HAL0"/>
<dbReference type="Proteomes" id="UP000033163">
    <property type="component" value="Chromosome I"/>
</dbReference>
<name>A0A0E4HAL0_9BACL</name>
<dbReference type="PATRIC" id="fig|1073571.4.peg.3759"/>
<organism evidence="2 3">
    <name type="scientific">Paenibacillus riograndensis SBR5</name>
    <dbReference type="NCBI Taxonomy" id="1073571"/>
    <lineage>
        <taxon>Bacteria</taxon>
        <taxon>Bacillati</taxon>
        <taxon>Bacillota</taxon>
        <taxon>Bacilli</taxon>
        <taxon>Bacillales</taxon>
        <taxon>Paenibacillaceae</taxon>
        <taxon>Paenibacillus</taxon>
        <taxon>Paenibacillus sonchi group</taxon>
    </lineage>
</organism>
<reference evidence="3" key="1">
    <citation type="submission" date="2015-03" db="EMBL/GenBank/DDBJ databases">
        <authorList>
            <person name="Wibberg D."/>
        </authorList>
    </citation>
    <scope>NUCLEOTIDE SEQUENCE [LARGE SCALE GENOMIC DNA]</scope>
</reference>
<dbReference type="HOGENOM" id="CLU_057862_1_0_9"/>
<dbReference type="EMBL" id="LN831776">
    <property type="protein sequence ID" value="CQR55916.1"/>
    <property type="molecule type" value="Genomic_DNA"/>
</dbReference>
<evidence type="ECO:0000259" key="1">
    <source>
        <dbReference type="PROSITE" id="PS50943"/>
    </source>
</evidence>
<dbReference type="PANTHER" id="PTHR35010">
    <property type="entry name" value="BLL4672 PROTEIN-RELATED"/>
    <property type="match status" value="1"/>
</dbReference>
<protein>
    <submittedName>
        <fullName evidence="2">Helix-turn-helix domain protein</fullName>
    </submittedName>
</protein>
<evidence type="ECO:0000313" key="2">
    <source>
        <dbReference type="EMBL" id="CQR55916.1"/>
    </source>
</evidence>
<dbReference type="InterPro" id="IPR010982">
    <property type="entry name" value="Lambda_DNA-bd_dom_sf"/>
</dbReference>
<dbReference type="Gene3D" id="1.10.260.40">
    <property type="entry name" value="lambda repressor-like DNA-binding domains"/>
    <property type="match status" value="1"/>
</dbReference>
<proteinExistence type="predicted"/>
<accession>A0A0E4HAL0</accession>
<gene>
    <name evidence="2" type="ORF">PRIO_3513</name>
</gene>
<dbReference type="Pfam" id="PF13560">
    <property type="entry name" value="HTH_31"/>
    <property type="match status" value="1"/>
</dbReference>
<dbReference type="RefSeq" id="WP_046503751.1">
    <property type="nucleotide sequence ID" value="NZ_LN831776.1"/>
</dbReference>
<dbReference type="InterPro" id="IPR041413">
    <property type="entry name" value="MLTR_LBD"/>
</dbReference>
<dbReference type="SMART" id="SM00530">
    <property type="entry name" value="HTH_XRE"/>
    <property type="match status" value="1"/>
</dbReference>
<dbReference type="Pfam" id="PF17765">
    <property type="entry name" value="MLTR_LBD"/>
    <property type="match status" value="1"/>
</dbReference>
<dbReference type="KEGG" id="pri:PRIO_3513"/>
<dbReference type="InterPro" id="IPR001387">
    <property type="entry name" value="Cro/C1-type_HTH"/>
</dbReference>
<dbReference type="PROSITE" id="PS50943">
    <property type="entry name" value="HTH_CROC1"/>
    <property type="match status" value="1"/>
</dbReference>
<dbReference type="GO" id="GO:0003677">
    <property type="term" value="F:DNA binding"/>
    <property type="evidence" value="ECO:0007669"/>
    <property type="project" value="InterPro"/>
</dbReference>